<accession>A0A8T2H6W6</accession>
<dbReference type="NCBIfam" id="TIGR01640">
    <property type="entry name" value="F_box_assoc_1"/>
    <property type="match status" value="1"/>
</dbReference>
<dbReference type="PROSITE" id="PS50181">
    <property type="entry name" value="FBOX"/>
    <property type="match status" value="1"/>
</dbReference>
<feature type="signal peptide" evidence="1">
    <location>
        <begin position="1"/>
        <end position="27"/>
    </location>
</feature>
<dbReference type="AlphaFoldDB" id="A0A8T2H6W6"/>
<reference evidence="3 4" key="1">
    <citation type="submission" date="2020-12" db="EMBL/GenBank/DDBJ databases">
        <title>Concerted genomic and epigenomic changes stabilize Arabidopsis allopolyploids.</title>
        <authorList>
            <person name="Chen Z."/>
        </authorList>
    </citation>
    <scope>NUCLEOTIDE SEQUENCE [LARGE SCALE GENOMIC DNA]</scope>
    <source>
        <strain evidence="3">As9502</strain>
        <tissue evidence="3">Leaf</tissue>
    </source>
</reference>
<dbReference type="Pfam" id="PF08268">
    <property type="entry name" value="FBA_3"/>
    <property type="match status" value="1"/>
</dbReference>
<name>A0A8T2H6W6_ARASU</name>
<evidence type="ECO:0000313" key="4">
    <source>
        <dbReference type="Proteomes" id="UP000694251"/>
    </source>
</evidence>
<sequence>MASLSLVLRYVVFLSFFILQKPKETFSSRLQRSHAKVAQIGADDYPSSGRNTPVHDLGFPDFPSFQEAVAPPPPPPDLPLLAPPLPDVPLLPPPAFPDFEKPRLPVPVWPSLPEYPPFPFVDQSAPYQGFAPRFDESANWMPSTPSIPQVFPCLRFKSNLLRVEFWVSSGTAIKGKDRFCNRPSKLDPNPVDLKTVRLPSKFRLKKLLCRVESSEVCFGDGNEKDTNPSEIDLDSLPFDLKMVILTRLSAKSLTNFKRVSKMWSSIIGSQRFIDSFFTMSSKQSRCPKFPVNTRFVGYDPIDDQHKALSVSVPSRKRNLEHKVLTLGGGGQGWRHIEVTNAPFSPVTVGVSIDGFVYYGAYSPTPPMNPVLVCFDVRSEKISFIKAPKDVLQWGFDIWILEDVERHEWSKQTCVFPSSAVWDYVGDIQMSFPGTNKAGIGDDEEFRRCSGFVDEGECHVRIAPQHVESIARFKDPIMSRILM</sequence>
<keyword evidence="4" id="KW-1185">Reference proteome</keyword>
<dbReference type="InterPro" id="IPR001810">
    <property type="entry name" value="F-box_dom"/>
</dbReference>
<organism evidence="3 4">
    <name type="scientific">Arabidopsis suecica</name>
    <name type="common">Swedish thale-cress</name>
    <name type="synonym">Cardaminopsis suecica</name>
    <dbReference type="NCBI Taxonomy" id="45249"/>
    <lineage>
        <taxon>Eukaryota</taxon>
        <taxon>Viridiplantae</taxon>
        <taxon>Streptophyta</taxon>
        <taxon>Embryophyta</taxon>
        <taxon>Tracheophyta</taxon>
        <taxon>Spermatophyta</taxon>
        <taxon>Magnoliopsida</taxon>
        <taxon>eudicotyledons</taxon>
        <taxon>Gunneridae</taxon>
        <taxon>Pentapetalae</taxon>
        <taxon>rosids</taxon>
        <taxon>malvids</taxon>
        <taxon>Brassicales</taxon>
        <taxon>Brassicaceae</taxon>
        <taxon>Camelineae</taxon>
        <taxon>Arabidopsis</taxon>
    </lineage>
</organism>
<protein>
    <submittedName>
        <fullName evidence="3">F-box associated interaction domain</fullName>
    </submittedName>
</protein>
<evidence type="ECO:0000256" key="1">
    <source>
        <dbReference type="SAM" id="SignalP"/>
    </source>
</evidence>
<proteinExistence type="predicted"/>
<dbReference type="PANTHER" id="PTHR31111">
    <property type="entry name" value="BNAA05G37150D PROTEIN-RELATED"/>
    <property type="match status" value="1"/>
</dbReference>
<dbReference type="InterPro" id="IPR013187">
    <property type="entry name" value="F-box-assoc_dom_typ3"/>
</dbReference>
<dbReference type="Proteomes" id="UP000694251">
    <property type="component" value="Chromosome 1"/>
</dbReference>
<keyword evidence="1" id="KW-0732">Signal</keyword>
<dbReference type="SMART" id="SM00256">
    <property type="entry name" value="FBOX"/>
    <property type="match status" value="1"/>
</dbReference>
<feature type="domain" description="F-box" evidence="2">
    <location>
        <begin position="230"/>
        <end position="280"/>
    </location>
</feature>
<dbReference type="InterPro" id="IPR017451">
    <property type="entry name" value="F-box-assoc_interact_dom"/>
</dbReference>
<dbReference type="EMBL" id="JAEFBJ010000001">
    <property type="protein sequence ID" value="KAG7655999.1"/>
    <property type="molecule type" value="Genomic_DNA"/>
</dbReference>
<dbReference type="PANTHER" id="PTHR31111:SF111">
    <property type="entry name" value="F-BOX DOMAIN-CONTAINING PROTEIN"/>
    <property type="match status" value="1"/>
</dbReference>
<feature type="chain" id="PRO_5035885039" evidence="1">
    <location>
        <begin position="28"/>
        <end position="482"/>
    </location>
</feature>
<dbReference type="Pfam" id="PF00646">
    <property type="entry name" value="F-box"/>
    <property type="match status" value="1"/>
</dbReference>
<comment type="caution">
    <text evidence="3">The sequence shown here is derived from an EMBL/GenBank/DDBJ whole genome shotgun (WGS) entry which is preliminary data.</text>
</comment>
<dbReference type="OrthoDB" id="1112328at2759"/>
<evidence type="ECO:0000259" key="2">
    <source>
        <dbReference type="PROSITE" id="PS50181"/>
    </source>
</evidence>
<gene>
    <name evidence="3" type="ORF">ISN44_As01g030220</name>
</gene>
<evidence type="ECO:0000313" key="3">
    <source>
        <dbReference type="EMBL" id="KAG7655999.1"/>
    </source>
</evidence>